<feature type="domain" description="RelA/SpoT" evidence="2">
    <location>
        <begin position="240"/>
        <end position="347"/>
    </location>
</feature>
<dbReference type="OrthoDB" id="9805041at2"/>
<dbReference type="SUPFAM" id="SSF109604">
    <property type="entry name" value="HD-domain/PDEase-like"/>
    <property type="match status" value="1"/>
</dbReference>
<dbReference type="SMART" id="SM00954">
    <property type="entry name" value="RelA_SpoT"/>
    <property type="match status" value="1"/>
</dbReference>
<keyword evidence="3" id="KW-0418">Kinase</keyword>
<dbReference type="InterPro" id="IPR043519">
    <property type="entry name" value="NT_sf"/>
</dbReference>
<keyword evidence="3" id="KW-0808">Transferase</keyword>
<dbReference type="InterPro" id="IPR004095">
    <property type="entry name" value="TGS"/>
</dbReference>
<reference evidence="4" key="1">
    <citation type="journal article" date="2004" name="Environ. Microbiol.">
        <title>The genome of Desulfotalea psychrophila, a sulfate-reducing bacterium from permanently cold Arctic sediments.</title>
        <authorList>
            <person name="Rabus R."/>
            <person name="Ruepp A."/>
            <person name="Frickey T."/>
            <person name="Rattei T."/>
            <person name="Fartmann B."/>
            <person name="Stark M."/>
            <person name="Bauer M."/>
            <person name="Zibat A."/>
            <person name="Lombardot T."/>
            <person name="Becker I."/>
            <person name="Amann J."/>
            <person name="Gellner K."/>
            <person name="Teeling H."/>
            <person name="Leuschner W.D."/>
            <person name="Gloeckner F.-O."/>
            <person name="Lupas A.N."/>
            <person name="Amann R."/>
            <person name="Klenk H.-P."/>
        </authorList>
    </citation>
    <scope>NUCLEOTIDE SEQUENCE [LARGE SCALE GENOMIC DNA]</scope>
    <source>
        <strain evidence="4">DSM 12343 / LSv54</strain>
    </source>
</reference>
<dbReference type="eggNOG" id="COG0317">
    <property type="taxonomic scope" value="Bacteria"/>
</dbReference>
<evidence type="ECO:0000259" key="2">
    <source>
        <dbReference type="SMART" id="SM00954"/>
    </source>
</evidence>
<dbReference type="PANTHER" id="PTHR21262:SF31">
    <property type="entry name" value="GTP PYROPHOSPHOKINASE"/>
    <property type="match status" value="1"/>
</dbReference>
<proteinExistence type="predicted"/>
<sequence length="702" mass="79718">MRHILFDLEIYRAQMQRILGVKEENDVFWRALDFAVDAHDDQWRKSGDAYILHPCYVAKILAGEMDITHPEILAAALLHDTIEDVEEVTAEVVGELFGSYVQAIVEGCTKVTHVSDNKQLNSKRTHRKIFSGAALRPEVMLVKLADRLHNLRTLQAMPKRKRQRIADETLDIYAPLATVFGLFCMKREMYNLALLYKFPKQGVKLKGYVRNIGNEPIVTKIAEALRESASELDLDCDVNIRIKDLWAYYDTNSHILLKQIDTPVEILILVDEPSSCYHALGVVNQTFPPIPRTIRDFISNPKPTGYQGLHARTIIEGRKYLVKIRTKEMALQGQRGIFRDWSSKTGKQGKFVQEIQEMFDIIGTDDSFSYRDVIAASGKKEVYTYTPNGDLICLPVNSTVLDFAFRVHTHIGLSCLGALIRSEKVGPAHVLRDGDMVRVIHSDEPIRFEQENLAACKTPRARSELAKGFRARRRKVTTIVGATILRQEMLRYGLPIDLLTSPNIDICLKRFSIDCLDDLHALIGEGRLHLHTIISAIKEDLFDGISPLVDPTGAFNSIEITTLDPVSVKLSSCCKPNPTAKDNFALLTPHGLSVHHKRCKTLEKLNFRRDDAVNITWRTRQTNVRKPQIISIPRASSAEVMSALSNAPIFMKIHEVKLVSVRHEVPEPAWQITFKVENLFELHRVQRYLQKTSLIYQSVFKV</sequence>
<dbReference type="InterPro" id="IPR003607">
    <property type="entry name" value="HD/PDEase_dom"/>
</dbReference>
<dbReference type="Gene3D" id="1.10.3210.10">
    <property type="entry name" value="Hypothetical protein af1432"/>
    <property type="match status" value="1"/>
</dbReference>
<dbReference type="GO" id="GO:0015969">
    <property type="term" value="P:guanosine tetraphosphate metabolic process"/>
    <property type="evidence" value="ECO:0007669"/>
    <property type="project" value="InterPro"/>
</dbReference>
<dbReference type="EMBL" id="CR522870">
    <property type="protein sequence ID" value="CAG36634.1"/>
    <property type="molecule type" value="Genomic_DNA"/>
</dbReference>
<dbReference type="Pfam" id="PF13328">
    <property type="entry name" value="HD_4"/>
    <property type="match status" value="1"/>
</dbReference>
<evidence type="ECO:0000313" key="4">
    <source>
        <dbReference type="Proteomes" id="UP000000602"/>
    </source>
</evidence>
<dbReference type="KEGG" id="dps:DP1905"/>
<dbReference type="InterPro" id="IPR012675">
    <property type="entry name" value="Beta-grasp_dom_sf"/>
</dbReference>
<dbReference type="HOGENOM" id="CLU_012300_0_0_7"/>
<name>Q6ALZ1_DESPS</name>
<dbReference type="SUPFAM" id="SSF81271">
    <property type="entry name" value="TGS-like"/>
    <property type="match status" value="1"/>
</dbReference>
<dbReference type="SUPFAM" id="SSF81301">
    <property type="entry name" value="Nucleotidyltransferase"/>
    <property type="match status" value="1"/>
</dbReference>
<dbReference type="RefSeq" id="WP_011189146.1">
    <property type="nucleotide sequence ID" value="NC_006138.1"/>
</dbReference>
<dbReference type="InterPro" id="IPR012676">
    <property type="entry name" value="TGS-like"/>
</dbReference>
<dbReference type="Pfam" id="PF04607">
    <property type="entry name" value="RelA_SpoT"/>
    <property type="match status" value="1"/>
</dbReference>
<dbReference type="CDD" id="cd05399">
    <property type="entry name" value="NT_Rel-Spo_like"/>
    <property type="match status" value="1"/>
</dbReference>
<evidence type="ECO:0000259" key="1">
    <source>
        <dbReference type="SMART" id="SM00471"/>
    </source>
</evidence>
<keyword evidence="4" id="KW-1185">Reference proteome</keyword>
<protein>
    <submittedName>
        <fullName evidence="3">Probable GTP pyrophosphokinase</fullName>
    </submittedName>
</protein>
<dbReference type="InterPro" id="IPR007685">
    <property type="entry name" value="RelA_SpoT"/>
</dbReference>
<dbReference type="CDD" id="cd00077">
    <property type="entry name" value="HDc"/>
    <property type="match status" value="1"/>
</dbReference>
<dbReference type="AlphaFoldDB" id="Q6ALZ1"/>
<dbReference type="Pfam" id="PF02824">
    <property type="entry name" value="TGS"/>
    <property type="match status" value="1"/>
</dbReference>
<dbReference type="Gene3D" id="3.30.460.10">
    <property type="entry name" value="Beta Polymerase, domain 2"/>
    <property type="match status" value="1"/>
</dbReference>
<dbReference type="GO" id="GO:0016301">
    <property type="term" value="F:kinase activity"/>
    <property type="evidence" value="ECO:0007669"/>
    <property type="project" value="UniProtKB-KW"/>
</dbReference>
<feature type="domain" description="HD/PDEase" evidence="1">
    <location>
        <begin position="46"/>
        <end position="160"/>
    </location>
</feature>
<dbReference type="Gene3D" id="3.10.20.30">
    <property type="match status" value="1"/>
</dbReference>
<accession>Q6ALZ1</accession>
<evidence type="ECO:0000313" key="3">
    <source>
        <dbReference type="EMBL" id="CAG36634.1"/>
    </source>
</evidence>
<dbReference type="Proteomes" id="UP000000602">
    <property type="component" value="Chromosome"/>
</dbReference>
<dbReference type="PANTHER" id="PTHR21262">
    <property type="entry name" value="GUANOSINE-3',5'-BIS DIPHOSPHATE 3'-PYROPHOSPHOHYDROLASE"/>
    <property type="match status" value="1"/>
</dbReference>
<dbReference type="GO" id="GO:0005886">
    <property type="term" value="C:plasma membrane"/>
    <property type="evidence" value="ECO:0007669"/>
    <property type="project" value="TreeGrafter"/>
</dbReference>
<organism evidence="3 4">
    <name type="scientific">Desulfotalea psychrophila (strain LSv54 / DSM 12343)</name>
    <dbReference type="NCBI Taxonomy" id="177439"/>
    <lineage>
        <taxon>Bacteria</taxon>
        <taxon>Pseudomonadati</taxon>
        <taxon>Thermodesulfobacteriota</taxon>
        <taxon>Desulfobulbia</taxon>
        <taxon>Desulfobulbales</taxon>
        <taxon>Desulfocapsaceae</taxon>
        <taxon>Desulfotalea</taxon>
    </lineage>
</organism>
<dbReference type="STRING" id="177439.DP1905"/>
<gene>
    <name evidence="3" type="ordered locus">DP1905</name>
</gene>
<dbReference type="SMART" id="SM00471">
    <property type="entry name" value="HDc"/>
    <property type="match status" value="1"/>
</dbReference>